<gene>
    <name evidence="2" type="ORF">PVK06_027736</name>
</gene>
<dbReference type="EMBL" id="JARKNE010000008">
    <property type="protein sequence ID" value="KAK5812307.1"/>
    <property type="molecule type" value="Genomic_DNA"/>
</dbReference>
<evidence type="ECO:0000313" key="2">
    <source>
        <dbReference type="EMBL" id="KAK5812307.1"/>
    </source>
</evidence>
<name>A0ABR0P3P6_GOSAR</name>
<dbReference type="Proteomes" id="UP001358586">
    <property type="component" value="Chromosome 8"/>
</dbReference>
<dbReference type="InterPro" id="IPR040256">
    <property type="entry name" value="At4g02000-like"/>
</dbReference>
<feature type="domain" description="DUF4283" evidence="1">
    <location>
        <begin position="52"/>
        <end position="110"/>
    </location>
</feature>
<accession>A0ABR0P3P6</accession>
<reference evidence="2 3" key="1">
    <citation type="submission" date="2023-03" db="EMBL/GenBank/DDBJ databases">
        <title>WGS of Gossypium arboreum.</title>
        <authorList>
            <person name="Yu D."/>
        </authorList>
    </citation>
    <scope>NUCLEOTIDE SEQUENCE [LARGE SCALE GENOMIC DNA]</scope>
    <source>
        <tissue evidence="2">Leaf</tissue>
    </source>
</reference>
<protein>
    <recommendedName>
        <fullName evidence="1">DUF4283 domain-containing protein</fullName>
    </recommendedName>
</protein>
<dbReference type="PANTHER" id="PTHR31286">
    <property type="entry name" value="GLYCINE-RICH CELL WALL STRUCTURAL PROTEIN 1.8-LIKE"/>
    <property type="match status" value="1"/>
</dbReference>
<keyword evidence="3" id="KW-1185">Reference proteome</keyword>
<dbReference type="PANTHER" id="PTHR31286:SF173">
    <property type="entry name" value="DUF4283 DOMAIN-CONTAINING PROTEIN"/>
    <property type="match status" value="1"/>
</dbReference>
<evidence type="ECO:0000259" key="1">
    <source>
        <dbReference type="Pfam" id="PF14111"/>
    </source>
</evidence>
<comment type="caution">
    <text evidence="2">The sequence shown here is derived from an EMBL/GenBank/DDBJ whole genome shotgun (WGS) entry which is preliminary data.</text>
</comment>
<proteinExistence type="predicted"/>
<evidence type="ECO:0000313" key="3">
    <source>
        <dbReference type="Proteomes" id="UP001358586"/>
    </source>
</evidence>
<sequence>MDQIVNTTENVLFRNWGCSLTIKGLGFTSKDLLEVDAYWKRGSQSRNIGYIALFNQISSLWRSSKSFNLMDIENGYFLAKFQSIEDYNKVLVIYGQYLTVQPWTKYFNPMKPYPSMVLAWIRLLGLSGFMYKRRILEVVGGFVGNMVKLDLNTDKKTRGFARMSIMVEEVNGNKDLAELTTAGWGFAFRPWMVVKRKARVIRGKRFKENLNWGRDFRC</sequence>
<dbReference type="Pfam" id="PF14111">
    <property type="entry name" value="DUF4283"/>
    <property type="match status" value="1"/>
</dbReference>
<dbReference type="InterPro" id="IPR025558">
    <property type="entry name" value="DUF4283"/>
</dbReference>
<organism evidence="2 3">
    <name type="scientific">Gossypium arboreum</name>
    <name type="common">Tree cotton</name>
    <name type="synonym">Gossypium nanking</name>
    <dbReference type="NCBI Taxonomy" id="29729"/>
    <lineage>
        <taxon>Eukaryota</taxon>
        <taxon>Viridiplantae</taxon>
        <taxon>Streptophyta</taxon>
        <taxon>Embryophyta</taxon>
        <taxon>Tracheophyta</taxon>
        <taxon>Spermatophyta</taxon>
        <taxon>Magnoliopsida</taxon>
        <taxon>eudicotyledons</taxon>
        <taxon>Gunneridae</taxon>
        <taxon>Pentapetalae</taxon>
        <taxon>rosids</taxon>
        <taxon>malvids</taxon>
        <taxon>Malvales</taxon>
        <taxon>Malvaceae</taxon>
        <taxon>Malvoideae</taxon>
        <taxon>Gossypium</taxon>
    </lineage>
</organism>